<keyword evidence="2" id="KW-1185">Reference proteome</keyword>
<name>A0A448XC14_9PLAT</name>
<dbReference type="OrthoDB" id="6259957at2759"/>
<protein>
    <submittedName>
        <fullName evidence="1">Uncharacterized protein</fullName>
    </submittedName>
</protein>
<gene>
    <name evidence="1" type="ORF">PXEA_LOCUS26750</name>
</gene>
<reference evidence="1" key="1">
    <citation type="submission" date="2018-11" db="EMBL/GenBank/DDBJ databases">
        <authorList>
            <consortium name="Pathogen Informatics"/>
        </authorList>
    </citation>
    <scope>NUCLEOTIDE SEQUENCE</scope>
</reference>
<dbReference type="EMBL" id="CAAALY010245553">
    <property type="protein sequence ID" value="VEL33310.1"/>
    <property type="molecule type" value="Genomic_DNA"/>
</dbReference>
<dbReference type="AlphaFoldDB" id="A0A448XC14"/>
<proteinExistence type="predicted"/>
<sequence>MVIISLWLPDSELWEKELGKLTQMCLGNGYPEEAIQHNIRMVMNRWKAGDYERKARGAEEKRWMSLLLRVGSEATANTM</sequence>
<organism evidence="1 2">
    <name type="scientific">Protopolystoma xenopodis</name>
    <dbReference type="NCBI Taxonomy" id="117903"/>
    <lineage>
        <taxon>Eukaryota</taxon>
        <taxon>Metazoa</taxon>
        <taxon>Spiralia</taxon>
        <taxon>Lophotrochozoa</taxon>
        <taxon>Platyhelminthes</taxon>
        <taxon>Monogenea</taxon>
        <taxon>Polyopisthocotylea</taxon>
        <taxon>Polystomatidea</taxon>
        <taxon>Polystomatidae</taxon>
        <taxon>Protopolystoma</taxon>
    </lineage>
</organism>
<accession>A0A448XC14</accession>
<evidence type="ECO:0000313" key="1">
    <source>
        <dbReference type="EMBL" id="VEL33310.1"/>
    </source>
</evidence>
<dbReference type="Proteomes" id="UP000784294">
    <property type="component" value="Unassembled WGS sequence"/>
</dbReference>
<comment type="caution">
    <text evidence="1">The sequence shown here is derived from an EMBL/GenBank/DDBJ whole genome shotgun (WGS) entry which is preliminary data.</text>
</comment>
<evidence type="ECO:0000313" key="2">
    <source>
        <dbReference type="Proteomes" id="UP000784294"/>
    </source>
</evidence>